<dbReference type="GO" id="GO:0003676">
    <property type="term" value="F:nucleic acid binding"/>
    <property type="evidence" value="ECO:0007669"/>
    <property type="project" value="InterPro"/>
</dbReference>
<keyword evidence="1" id="KW-0547">Nucleotide-binding</keyword>
<dbReference type="GeneID" id="25902657"/>
<dbReference type="GO" id="GO:0005524">
    <property type="term" value="F:ATP binding"/>
    <property type="evidence" value="ECO:0007669"/>
    <property type="project" value="UniProtKB-KW"/>
</dbReference>
<feature type="compositionally biased region" description="Gly residues" evidence="5">
    <location>
        <begin position="665"/>
        <end position="675"/>
    </location>
</feature>
<dbReference type="Pfam" id="PF00271">
    <property type="entry name" value="Helicase_C"/>
    <property type="match status" value="1"/>
</dbReference>
<dbReference type="Proteomes" id="UP000054560">
    <property type="component" value="Unassembled WGS sequence"/>
</dbReference>
<keyword evidence="9" id="KW-1185">Reference proteome</keyword>
<feature type="domain" description="Helicase C-terminal" evidence="7">
    <location>
        <begin position="308"/>
        <end position="456"/>
    </location>
</feature>
<dbReference type="eggNOG" id="KOG0331">
    <property type="taxonomic scope" value="Eukaryota"/>
</dbReference>
<dbReference type="InterPro" id="IPR027417">
    <property type="entry name" value="P-loop_NTPase"/>
</dbReference>
<dbReference type="AlphaFoldDB" id="A0A0L0G9U1"/>
<feature type="compositionally biased region" description="Low complexity" evidence="5">
    <location>
        <begin position="651"/>
        <end position="660"/>
    </location>
</feature>
<feature type="domain" description="Helicase ATP-binding" evidence="6">
    <location>
        <begin position="104"/>
        <end position="281"/>
    </location>
</feature>
<name>A0A0L0G9U1_9EUKA</name>
<evidence type="ECO:0000256" key="2">
    <source>
        <dbReference type="ARBA" id="ARBA00022801"/>
    </source>
</evidence>
<dbReference type="OrthoDB" id="4255at2759"/>
<dbReference type="GO" id="GO:0003724">
    <property type="term" value="F:RNA helicase activity"/>
    <property type="evidence" value="ECO:0007669"/>
    <property type="project" value="TreeGrafter"/>
</dbReference>
<evidence type="ECO:0000256" key="4">
    <source>
        <dbReference type="ARBA" id="ARBA00022840"/>
    </source>
</evidence>
<dbReference type="GO" id="GO:0016787">
    <property type="term" value="F:hydrolase activity"/>
    <property type="evidence" value="ECO:0007669"/>
    <property type="project" value="UniProtKB-KW"/>
</dbReference>
<keyword evidence="3" id="KW-0347">Helicase</keyword>
<dbReference type="PROSITE" id="PS51192">
    <property type="entry name" value="HELICASE_ATP_BIND_1"/>
    <property type="match status" value="1"/>
</dbReference>
<feature type="compositionally biased region" description="Gly residues" evidence="5">
    <location>
        <begin position="616"/>
        <end position="637"/>
    </location>
</feature>
<dbReference type="CDD" id="cd00268">
    <property type="entry name" value="DEADc"/>
    <property type="match status" value="1"/>
</dbReference>
<dbReference type="InterPro" id="IPR011545">
    <property type="entry name" value="DEAD/DEAH_box_helicase_dom"/>
</dbReference>
<gene>
    <name evidence="8" type="ORF">SARC_02153</name>
</gene>
<dbReference type="STRING" id="667725.A0A0L0G9U1"/>
<dbReference type="InterPro" id="IPR059027">
    <property type="entry name" value="DD_DDX21-DDX50"/>
</dbReference>
<proteinExistence type="predicted"/>
<sequence length="675" mass="72988">MLFSIARRAQGVLAAGGPRAAWTSYNAFKAGSVSSYKRYLSQAALNDDFSEHETTVVKVDHRDENATRKLDDLDQDGINLSADTISSLQRMGINELFPIQTSCFKHLIAGKDVIARARTGTGKTLAFAVPIVEKITSMNRGRARGRSPVSLVLAPTRELAMQVHKEIEKISPRLSSTCIFGGASYEVQQRAISQGLDVLVATPGRLVDMVNRGNVRLDEIELLVLDEADSMLDIGFEKELSAIIGHVKSVNEDTQMCLFSATLPSFIRKTVGAYLKADRVLVDLIGAGEQKTSETVTHQYLKVNRSCSLPEVLADVIKKTTNNSGRVIVFTETKSYATELALAIPGSKALHGDIAQHERTRTLDQFRKGSFMNLIATDVAARGLDVPEVELVIQVEPPKSFETYIHRSGRTGRAGKYGTCITVVKNNEAESQILSYEKKAGFKMARVGPAQPHDLAQSAISDARHQVDSVSESASKHFVDAARSMIQNEGAELALAKALACTAGFKSANVRSLLDCREGTQSITCTKLEGTFRSKDEAIGFLNDPRTENDAVISKDMKQVIFDVPAHRANQLLNNSPSGCKLEVATEIPDLKIQIQHFGGSNNRYGGRGGSYNRYGGGGSSRGGGGSYGRQNGGSSGGYNNKQSGGGAGGYQRNRYQGQNESYKGYGGGGRSQSW</sequence>
<protein>
    <submittedName>
        <fullName evidence="8">Uncharacterized protein</fullName>
    </submittedName>
</protein>
<dbReference type="InterPro" id="IPR044742">
    <property type="entry name" value="DEAD/DEAH_RhlB"/>
</dbReference>
<organism evidence="8 9">
    <name type="scientific">Sphaeroforma arctica JP610</name>
    <dbReference type="NCBI Taxonomy" id="667725"/>
    <lineage>
        <taxon>Eukaryota</taxon>
        <taxon>Ichthyosporea</taxon>
        <taxon>Ichthyophonida</taxon>
        <taxon>Sphaeroforma</taxon>
    </lineage>
</organism>
<evidence type="ECO:0000313" key="9">
    <source>
        <dbReference type="Proteomes" id="UP000054560"/>
    </source>
</evidence>
<dbReference type="EMBL" id="KQ241690">
    <property type="protein sequence ID" value="KNC85669.1"/>
    <property type="molecule type" value="Genomic_DNA"/>
</dbReference>
<keyword evidence="4" id="KW-0067">ATP-binding</keyword>
<dbReference type="Pfam" id="PF26142">
    <property type="entry name" value="DD_DDX21-DDX50"/>
    <property type="match status" value="1"/>
</dbReference>
<evidence type="ECO:0000259" key="7">
    <source>
        <dbReference type="PROSITE" id="PS51194"/>
    </source>
</evidence>
<dbReference type="Pfam" id="PF00270">
    <property type="entry name" value="DEAD"/>
    <property type="match status" value="1"/>
</dbReference>
<accession>A0A0L0G9U1</accession>
<dbReference type="PROSITE" id="PS51194">
    <property type="entry name" value="HELICASE_CTER"/>
    <property type="match status" value="1"/>
</dbReference>
<dbReference type="PANTHER" id="PTHR47959:SF1">
    <property type="entry name" value="ATP-DEPENDENT RNA HELICASE DBPA"/>
    <property type="match status" value="1"/>
</dbReference>
<dbReference type="SMART" id="SM00487">
    <property type="entry name" value="DEXDc"/>
    <property type="match status" value="1"/>
</dbReference>
<dbReference type="InterPro" id="IPR050079">
    <property type="entry name" value="DEAD_box_RNA_helicase"/>
</dbReference>
<dbReference type="RefSeq" id="XP_014159571.1">
    <property type="nucleotide sequence ID" value="XM_014304096.1"/>
</dbReference>
<dbReference type="GO" id="GO:0005829">
    <property type="term" value="C:cytosol"/>
    <property type="evidence" value="ECO:0007669"/>
    <property type="project" value="TreeGrafter"/>
</dbReference>
<reference evidence="8 9" key="1">
    <citation type="submission" date="2011-02" db="EMBL/GenBank/DDBJ databases">
        <title>The Genome Sequence of Sphaeroforma arctica JP610.</title>
        <authorList>
            <consortium name="The Broad Institute Genome Sequencing Platform"/>
            <person name="Russ C."/>
            <person name="Cuomo C."/>
            <person name="Young S.K."/>
            <person name="Zeng Q."/>
            <person name="Gargeya S."/>
            <person name="Alvarado L."/>
            <person name="Berlin A."/>
            <person name="Chapman S.B."/>
            <person name="Chen Z."/>
            <person name="Freedman E."/>
            <person name="Gellesch M."/>
            <person name="Goldberg J."/>
            <person name="Griggs A."/>
            <person name="Gujja S."/>
            <person name="Heilman E."/>
            <person name="Heiman D."/>
            <person name="Howarth C."/>
            <person name="Mehta T."/>
            <person name="Neiman D."/>
            <person name="Pearson M."/>
            <person name="Roberts A."/>
            <person name="Saif S."/>
            <person name="Shea T."/>
            <person name="Shenoy N."/>
            <person name="Sisk P."/>
            <person name="Stolte C."/>
            <person name="Sykes S."/>
            <person name="White J."/>
            <person name="Yandava C."/>
            <person name="Burger G."/>
            <person name="Gray M.W."/>
            <person name="Holland P.W.H."/>
            <person name="King N."/>
            <person name="Lang F.B.F."/>
            <person name="Roger A.J."/>
            <person name="Ruiz-Trillo I."/>
            <person name="Haas B."/>
            <person name="Nusbaum C."/>
            <person name="Birren B."/>
        </authorList>
    </citation>
    <scope>NUCLEOTIDE SEQUENCE [LARGE SCALE GENOMIC DNA]</scope>
    <source>
        <strain evidence="8 9">JP610</strain>
    </source>
</reference>
<dbReference type="InterPro" id="IPR001650">
    <property type="entry name" value="Helicase_C-like"/>
</dbReference>
<evidence type="ECO:0000259" key="6">
    <source>
        <dbReference type="PROSITE" id="PS51192"/>
    </source>
</evidence>
<dbReference type="SMART" id="SM00490">
    <property type="entry name" value="HELICc"/>
    <property type="match status" value="1"/>
</dbReference>
<evidence type="ECO:0000256" key="1">
    <source>
        <dbReference type="ARBA" id="ARBA00022741"/>
    </source>
</evidence>
<evidence type="ECO:0000256" key="3">
    <source>
        <dbReference type="ARBA" id="ARBA00022806"/>
    </source>
</evidence>
<feature type="region of interest" description="Disordered" evidence="5">
    <location>
        <begin position="616"/>
        <end position="675"/>
    </location>
</feature>
<dbReference type="CDD" id="cd18787">
    <property type="entry name" value="SF2_C_DEAD"/>
    <property type="match status" value="1"/>
</dbReference>
<keyword evidence="2" id="KW-0378">Hydrolase</keyword>
<dbReference type="SUPFAM" id="SSF52540">
    <property type="entry name" value="P-loop containing nucleoside triphosphate hydrolases"/>
    <property type="match status" value="1"/>
</dbReference>
<dbReference type="InterPro" id="IPR014001">
    <property type="entry name" value="Helicase_ATP-bd"/>
</dbReference>
<dbReference type="Gene3D" id="3.40.50.300">
    <property type="entry name" value="P-loop containing nucleotide triphosphate hydrolases"/>
    <property type="match status" value="2"/>
</dbReference>
<evidence type="ECO:0000256" key="5">
    <source>
        <dbReference type="SAM" id="MobiDB-lite"/>
    </source>
</evidence>
<evidence type="ECO:0000313" key="8">
    <source>
        <dbReference type="EMBL" id="KNC85669.1"/>
    </source>
</evidence>
<dbReference type="PANTHER" id="PTHR47959">
    <property type="entry name" value="ATP-DEPENDENT RNA HELICASE RHLE-RELATED"/>
    <property type="match status" value="1"/>
</dbReference>